<dbReference type="Pfam" id="PF00106">
    <property type="entry name" value="adh_short"/>
    <property type="match status" value="1"/>
</dbReference>
<keyword evidence="2" id="KW-0560">Oxidoreductase</keyword>
<gene>
    <name evidence="3" type="ORF">V7S98_14400</name>
</gene>
<dbReference type="PANTHER" id="PTHR44196">
    <property type="entry name" value="DEHYDROGENASE/REDUCTASE SDR FAMILY MEMBER 7B"/>
    <property type="match status" value="1"/>
</dbReference>
<dbReference type="RefSeq" id="WP_339599679.1">
    <property type="nucleotide sequence ID" value="NZ_JBBHLC010000038.1"/>
</dbReference>
<reference evidence="3 4" key="1">
    <citation type="submission" date="2024-02" db="EMBL/GenBank/DDBJ databases">
        <title>Identification of pathogenicity and growth-promoting function of Pseudomonas putida variant.</title>
        <authorList>
            <person name="Sun J."/>
        </authorList>
    </citation>
    <scope>NUCLEOTIDE SEQUENCE [LARGE SCALE GENOMIC DNA]</scope>
    <source>
        <strain evidence="3 4">A03</strain>
    </source>
</reference>
<keyword evidence="4" id="KW-1185">Reference proteome</keyword>
<evidence type="ECO:0000256" key="2">
    <source>
        <dbReference type="ARBA" id="ARBA00023002"/>
    </source>
</evidence>
<dbReference type="InterPro" id="IPR002347">
    <property type="entry name" value="SDR_fam"/>
</dbReference>
<comment type="caution">
    <text evidence="3">The sequence shown here is derived from an EMBL/GenBank/DDBJ whole genome shotgun (WGS) entry which is preliminary data.</text>
</comment>
<accession>A0ABU8QUT3</accession>
<dbReference type="SUPFAM" id="SSF51735">
    <property type="entry name" value="NAD(P)-binding Rossmann-fold domains"/>
    <property type="match status" value="1"/>
</dbReference>
<sequence length="231" mass="25282">MFDSRRLWITGATNGLGLALVHQALENGHLVAASGKESRPLETLETRYSSHVLTLADERQGAEPGLALQQAWGALDTLLVNAGGCDHMAGDTPQSQLFEAIARSNFEACKQYLAQALPLLVKSERPQVMVVLSRHSAQQLSHPTQPASASNSLTHWLHEQRSALKQLGIDLTIVAPQPLHSPLPLAIPEDWTAEQAAAQLLERLERRQAELVLEVLRPDQLWPLPQQASST</sequence>
<dbReference type="EMBL" id="JBBHLC010000038">
    <property type="protein sequence ID" value="MEJ5864415.1"/>
    <property type="molecule type" value="Genomic_DNA"/>
</dbReference>
<evidence type="ECO:0000256" key="1">
    <source>
        <dbReference type="ARBA" id="ARBA00006484"/>
    </source>
</evidence>
<comment type="similarity">
    <text evidence="1">Belongs to the short-chain dehydrogenases/reductases (SDR) family.</text>
</comment>
<organism evidence="3 4">
    <name type="scientific">Pseudomonas farsensis</name>
    <dbReference type="NCBI Taxonomy" id="2745492"/>
    <lineage>
        <taxon>Bacteria</taxon>
        <taxon>Pseudomonadati</taxon>
        <taxon>Pseudomonadota</taxon>
        <taxon>Gammaproteobacteria</taxon>
        <taxon>Pseudomonadales</taxon>
        <taxon>Pseudomonadaceae</taxon>
        <taxon>Pseudomonas</taxon>
    </lineage>
</organism>
<dbReference type="PRINTS" id="PR00081">
    <property type="entry name" value="GDHRDH"/>
</dbReference>
<evidence type="ECO:0000313" key="3">
    <source>
        <dbReference type="EMBL" id="MEJ5864415.1"/>
    </source>
</evidence>
<dbReference type="Proteomes" id="UP001380290">
    <property type="component" value="Unassembled WGS sequence"/>
</dbReference>
<dbReference type="PANTHER" id="PTHR44196:SF1">
    <property type="entry name" value="DEHYDROGENASE_REDUCTASE SDR FAMILY MEMBER 7B"/>
    <property type="match status" value="1"/>
</dbReference>
<proteinExistence type="inferred from homology"/>
<dbReference type="Gene3D" id="3.40.50.720">
    <property type="entry name" value="NAD(P)-binding Rossmann-like Domain"/>
    <property type="match status" value="1"/>
</dbReference>
<dbReference type="InterPro" id="IPR036291">
    <property type="entry name" value="NAD(P)-bd_dom_sf"/>
</dbReference>
<protein>
    <submittedName>
        <fullName evidence="3">SDR family NAD(P)-dependent oxidoreductase</fullName>
    </submittedName>
</protein>
<name>A0ABU8QUT3_9PSED</name>
<evidence type="ECO:0000313" key="4">
    <source>
        <dbReference type="Proteomes" id="UP001380290"/>
    </source>
</evidence>